<evidence type="ECO:0000313" key="3">
    <source>
        <dbReference type="Proteomes" id="UP000078492"/>
    </source>
</evidence>
<evidence type="ECO:0000256" key="1">
    <source>
        <dbReference type="SAM" id="MobiDB-lite"/>
    </source>
</evidence>
<dbReference type="EMBL" id="KQ980082">
    <property type="protein sequence ID" value="KYN17806.1"/>
    <property type="molecule type" value="Genomic_DNA"/>
</dbReference>
<dbReference type="Proteomes" id="UP000078492">
    <property type="component" value="Unassembled WGS sequence"/>
</dbReference>
<dbReference type="InterPro" id="IPR021109">
    <property type="entry name" value="Peptidase_aspartic_dom_sf"/>
</dbReference>
<keyword evidence="3" id="KW-1185">Reference proteome</keyword>
<sequence>MLDTGAQPNTVKKSCINDKVIINGNEILQLTGITEEMVNTLSSVKIPISSIPVTFHVVTDDFPIIPQGILGSTFFIERNECINYAKKCITWHRQSLPFKDRESVKIPARTNFGSVIRIANTDIKTGYLLRLRIYDGVFAGDSIVTCINDKAYVRIINTLEFEIEVLIPTIRLIEIEKISYEPPYNHNTQKQTQQNETITSAEDKAPGSNHYKNSLENNNTDNKNPNEKTKRKNSS</sequence>
<protein>
    <recommendedName>
        <fullName evidence="4">Peptidase A2 domain-containing protein</fullName>
    </recommendedName>
</protein>
<feature type="region of interest" description="Disordered" evidence="1">
    <location>
        <begin position="183"/>
        <end position="235"/>
    </location>
</feature>
<dbReference type="Gene3D" id="2.40.70.10">
    <property type="entry name" value="Acid Proteases"/>
    <property type="match status" value="1"/>
</dbReference>
<dbReference type="AlphaFoldDB" id="A0A151J4X1"/>
<reference evidence="2 3" key="1">
    <citation type="submission" date="2015-09" db="EMBL/GenBank/DDBJ databases">
        <title>Trachymyrmex cornetzi WGS genome.</title>
        <authorList>
            <person name="Nygaard S."/>
            <person name="Hu H."/>
            <person name="Boomsma J."/>
            <person name="Zhang G."/>
        </authorList>
    </citation>
    <scope>NUCLEOTIDE SEQUENCE [LARGE SCALE GENOMIC DNA]</scope>
    <source>
        <strain evidence="2">Tcor2-1</strain>
        <tissue evidence="2">Whole body</tissue>
    </source>
</reference>
<gene>
    <name evidence="2" type="ORF">ALC57_09910</name>
</gene>
<proteinExistence type="predicted"/>
<accession>A0A151J4X1</accession>
<evidence type="ECO:0008006" key="4">
    <source>
        <dbReference type="Google" id="ProtNLM"/>
    </source>
</evidence>
<dbReference type="STRING" id="471704.A0A151J4X1"/>
<name>A0A151J4X1_9HYME</name>
<organism evidence="2 3">
    <name type="scientific">Trachymyrmex cornetzi</name>
    <dbReference type="NCBI Taxonomy" id="471704"/>
    <lineage>
        <taxon>Eukaryota</taxon>
        <taxon>Metazoa</taxon>
        <taxon>Ecdysozoa</taxon>
        <taxon>Arthropoda</taxon>
        <taxon>Hexapoda</taxon>
        <taxon>Insecta</taxon>
        <taxon>Pterygota</taxon>
        <taxon>Neoptera</taxon>
        <taxon>Endopterygota</taxon>
        <taxon>Hymenoptera</taxon>
        <taxon>Apocrita</taxon>
        <taxon>Aculeata</taxon>
        <taxon>Formicoidea</taxon>
        <taxon>Formicidae</taxon>
        <taxon>Myrmicinae</taxon>
        <taxon>Trachymyrmex</taxon>
    </lineage>
</organism>
<feature type="compositionally biased region" description="Polar residues" evidence="1">
    <location>
        <begin position="185"/>
        <end position="200"/>
    </location>
</feature>
<evidence type="ECO:0000313" key="2">
    <source>
        <dbReference type="EMBL" id="KYN17806.1"/>
    </source>
</evidence>